<organism evidence="1 2">
    <name type="scientific">Streptomyces decoyicus</name>
    <dbReference type="NCBI Taxonomy" id="249567"/>
    <lineage>
        <taxon>Bacteria</taxon>
        <taxon>Bacillati</taxon>
        <taxon>Actinomycetota</taxon>
        <taxon>Actinomycetes</taxon>
        <taxon>Kitasatosporales</taxon>
        <taxon>Streptomycetaceae</taxon>
        <taxon>Streptomyces</taxon>
    </lineage>
</organism>
<sequence>MRTLTCDPVLHCDDIMVVFEGKDRLILHRGEGEQWRVRALWPEPADVRALHAHLGGGRPLLVVLDGEPPVVPLLPEECAGAAWGPDLTGVSTDDGELVEFRIPRLDWLPAALRSRGLDHLQECERLLARYPHPLLPPLLVSPPRSDAPHVRFAYRTGGAAISASQMAKAASYLFGDPEGPADTPCPPVPTHR</sequence>
<keyword evidence="2" id="KW-1185">Reference proteome</keyword>
<reference evidence="1 2" key="1">
    <citation type="submission" date="2022-10" db="EMBL/GenBank/DDBJ databases">
        <title>The complete genomes of actinobacterial strains from the NBC collection.</title>
        <authorList>
            <person name="Joergensen T.S."/>
            <person name="Alvarez Arevalo M."/>
            <person name="Sterndorff E.B."/>
            <person name="Faurdal D."/>
            <person name="Vuksanovic O."/>
            <person name="Mourched A.-S."/>
            <person name="Charusanti P."/>
            <person name="Shaw S."/>
            <person name="Blin K."/>
            <person name="Weber T."/>
        </authorList>
    </citation>
    <scope>NUCLEOTIDE SEQUENCE [LARGE SCALE GENOMIC DNA]</scope>
    <source>
        <strain evidence="1 2">NBC 01774</strain>
    </source>
</reference>
<proteinExistence type="predicted"/>
<dbReference type="EMBL" id="CP109106">
    <property type="protein sequence ID" value="WSB70858.1"/>
    <property type="molecule type" value="Genomic_DNA"/>
</dbReference>
<protein>
    <submittedName>
        <fullName evidence="1">Uncharacterized protein</fullName>
    </submittedName>
</protein>
<accession>A0ABZ1FK95</accession>
<name>A0ABZ1FK95_9ACTN</name>
<evidence type="ECO:0000313" key="1">
    <source>
        <dbReference type="EMBL" id="WSB70858.1"/>
    </source>
</evidence>
<dbReference type="Proteomes" id="UP001344251">
    <property type="component" value="Chromosome"/>
</dbReference>
<dbReference type="RefSeq" id="WP_326620429.1">
    <property type="nucleotide sequence ID" value="NZ_CP109106.1"/>
</dbReference>
<evidence type="ECO:0000313" key="2">
    <source>
        <dbReference type="Proteomes" id="UP001344251"/>
    </source>
</evidence>
<gene>
    <name evidence="1" type="ORF">OG863_24510</name>
</gene>